<proteinExistence type="predicted"/>
<dbReference type="OrthoDB" id="509435at2"/>
<sequence length="443" mass="51360">MNPIQKLKNQQSPYPSRLFAQGESPDKLLNDQELELEKIEGLTDNNKSSLSESFGIKLDGKFDWKFAFLEVESPNNNNDNIIIRCRHGSLKIGEQLHTDPTPAPRISFDNIINLNLEETPGIMRMFSQKNSQAKKIRGWLLKLQEKLQERQHNFSYLIINDRTTFEIPWEMLELKNNDYLGASLVTVRWQDITNPEDLDNVNGFINLEVTEKKCCGKIVAYLNTKDLPEVEQEKEIIEVFHSTIYDNVRNFFDDLDKVNLDQVNSEVSLVFIASHGFFDKDLSQSKLGEKDETQQISVYDLYEYDFNFFKKGSIVFMNACNSGRLQQNDTLKIIDTNPTIGQEYPIGFSTFFLEKGAEGVIGTLCEVYDTYAAKISRNFFQECQKYPHLSVATILKNLRRKAADEYQRQKGNDENKYLFIYTFMYIYYGNPMAKLELLKKEGI</sequence>
<dbReference type="AlphaFoldDB" id="Q113D1"/>
<organism evidence="3">
    <name type="scientific">Trichodesmium erythraeum (strain IMS101)</name>
    <dbReference type="NCBI Taxonomy" id="203124"/>
    <lineage>
        <taxon>Bacteria</taxon>
        <taxon>Bacillati</taxon>
        <taxon>Cyanobacteriota</taxon>
        <taxon>Cyanophyceae</taxon>
        <taxon>Oscillatoriophycideae</taxon>
        <taxon>Oscillatoriales</taxon>
        <taxon>Microcoleaceae</taxon>
        <taxon>Trichodesmium</taxon>
    </lineage>
</organism>
<dbReference type="STRING" id="203124.Tery_2159"/>
<dbReference type="eggNOG" id="COG4995">
    <property type="taxonomic scope" value="Bacteria"/>
</dbReference>
<evidence type="ECO:0000256" key="1">
    <source>
        <dbReference type="SAM" id="MobiDB-lite"/>
    </source>
</evidence>
<feature type="domain" description="CHAT" evidence="2">
    <location>
        <begin position="136"/>
        <end position="406"/>
    </location>
</feature>
<evidence type="ECO:0000313" key="3">
    <source>
        <dbReference type="EMBL" id="ABG51393.1"/>
    </source>
</evidence>
<dbReference type="Pfam" id="PF12770">
    <property type="entry name" value="CHAT"/>
    <property type="match status" value="1"/>
</dbReference>
<dbReference type="RefSeq" id="WP_011611763.1">
    <property type="nucleotide sequence ID" value="NC_008312.1"/>
</dbReference>
<accession>Q113D1</accession>
<dbReference type="KEGG" id="ter:Tery_2159"/>
<dbReference type="EMBL" id="CP000393">
    <property type="protein sequence ID" value="ABG51393.1"/>
    <property type="molecule type" value="Genomic_DNA"/>
</dbReference>
<dbReference type="Gene3D" id="3.40.50.1460">
    <property type="match status" value="1"/>
</dbReference>
<gene>
    <name evidence="3" type="ordered locus">Tery_2159</name>
</gene>
<feature type="region of interest" description="Disordered" evidence="1">
    <location>
        <begin position="1"/>
        <end position="23"/>
    </location>
</feature>
<dbReference type="HOGENOM" id="CLU_618119_0_0_3"/>
<reference evidence="3" key="1">
    <citation type="submission" date="2006-06" db="EMBL/GenBank/DDBJ databases">
        <title>Complete sequence of Trichodesmium erythraeum IMS101.</title>
        <authorList>
            <consortium name="US DOE Joint Genome Institute"/>
            <person name="Copeland A."/>
            <person name="Lucas S."/>
            <person name="Lapidus A."/>
            <person name="Barry K."/>
            <person name="Detter J.C."/>
            <person name="Glavina del Rio T."/>
            <person name="Hammon N."/>
            <person name="Israni S."/>
            <person name="Dalin E."/>
            <person name="Tice H."/>
            <person name="Pitluck S."/>
            <person name="Kiss H."/>
            <person name="Munk A.C."/>
            <person name="Brettin T."/>
            <person name="Bruce D."/>
            <person name="Han C."/>
            <person name="Tapia R."/>
            <person name="Gilna P."/>
            <person name="Schmutz J."/>
            <person name="Larimer F."/>
            <person name="Land M."/>
            <person name="Hauser L."/>
            <person name="Kyrpides N."/>
            <person name="Kim E."/>
            <person name="Richardson P."/>
        </authorList>
    </citation>
    <scope>NUCLEOTIDE SEQUENCE [LARGE SCALE GENOMIC DNA]</scope>
    <source>
        <strain evidence="3">IMS101</strain>
    </source>
</reference>
<name>Q113D1_TRIEI</name>
<protein>
    <recommendedName>
        <fullName evidence="2">CHAT domain-containing protein</fullName>
    </recommendedName>
</protein>
<dbReference type="InterPro" id="IPR024983">
    <property type="entry name" value="CHAT_dom"/>
</dbReference>
<evidence type="ECO:0000259" key="2">
    <source>
        <dbReference type="Pfam" id="PF12770"/>
    </source>
</evidence>